<evidence type="ECO:0000256" key="5">
    <source>
        <dbReference type="ARBA" id="ARBA00022692"/>
    </source>
</evidence>
<comment type="similarity">
    <text evidence="2 8">Belongs to the lactate permease family.</text>
</comment>
<reference evidence="9 10" key="1">
    <citation type="submission" date="2023-07" db="EMBL/GenBank/DDBJ databases">
        <title>Genomic Encyclopedia of Type Strains, Phase IV (KMG-IV): sequencing the most valuable type-strain genomes for metagenomic binning, comparative biology and taxonomic classification.</title>
        <authorList>
            <person name="Goeker M."/>
        </authorList>
    </citation>
    <scope>NUCLEOTIDE SEQUENCE [LARGE SCALE GENOMIC DNA]</scope>
    <source>
        <strain evidence="9 10">DSM 45903</strain>
    </source>
</reference>
<organism evidence="9 10">
    <name type="scientific">Desmospora profundinema</name>
    <dbReference type="NCBI Taxonomy" id="1571184"/>
    <lineage>
        <taxon>Bacteria</taxon>
        <taxon>Bacillati</taxon>
        <taxon>Bacillota</taxon>
        <taxon>Bacilli</taxon>
        <taxon>Bacillales</taxon>
        <taxon>Thermoactinomycetaceae</taxon>
        <taxon>Desmospora</taxon>
    </lineage>
</organism>
<gene>
    <name evidence="9" type="ORF">JOE21_001695</name>
</gene>
<dbReference type="PANTHER" id="PTHR30003:SF0">
    <property type="entry name" value="GLYCOLATE PERMEASE GLCA-RELATED"/>
    <property type="match status" value="1"/>
</dbReference>
<evidence type="ECO:0000313" key="10">
    <source>
        <dbReference type="Proteomes" id="UP001185012"/>
    </source>
</evidence>
<feature type="transmembrane region" description="Helical" evidence="8">
    <location>
        <begin position="233"/>
        <end position="252"/>
    </location>
</feature>
<feature type="transmembrane region" description="Helical" evidence="8">
    <location>
        <begin position="389"/>
        <end position="409"/>
    </location>
</feature>
<name>A0ABU1IMC0_9BACL</name>
<feature type="transmembrane region" description="Helical" evidence="8">
    <location>
        <begin position="179"/>
        <end position="200"/>
    </location>
</feature>
<keyword evidence="10" id="KW-1185">Reference proteome</keyword>
<feature type="transmembrane region" description="Helical" evidence="8">
    <location>
        <begin position="359"/>
        <end position="377"/>
    </location>
</feature>
<evidence type="ECO:0000256" key="6">
    <source>
        <dbReference type="ARBA" id="ARBA00022989"/>
    </source>
</evidence>
<evidence type="ECO:0000256" key="2">
    <source>
        <dbReference type="ARBA" id="ARBA00010100"/>
    </source>
</evidence>
<feature type="transmembrane region" description="Helical" evidence="8">
    <location>
        <begin position="28"/>
        <end position="45"/>
    </location>
</feature>
<dbReference type="RefSeq" id="WP_309864705.1">
    <property type="nucleotide sequence ID" value="NZ_JAVDQG010000003.1"/>
</dbReference>
<feature type="transmembrane region" description="Helical" evidence="8">
    <location>
        <begin position="318"/>
        <end position="338"/>
    </location>
</feature>
<feature type="transmembrane region" description="Helical" evidence="8">
    <location>
        <begin position="57"/>
        <end position="77"/>
    </location>
</feature>
<keyword evidence="7 8" id="KW-0472">Membrane</keyword>
<proteinExistence type="inferred from homology"/>
<feature type="transmembrane region" description="Helical" evidence="8">
    <location>
        <begin position="145"/>
        <end position="167"/>
    </location>
</feature>
<dbReference type="Pfam" id="PF02652">
    <property type="entry name" value="Lactate_perm"/>
    <property type="match status" value="1"/>
</dbReference>
<accession>A0ABU1IMC0</accession>
<keyword evidence="4 8" id="KW-1003">Cell membrane</keyword>
<comment type="caution">
    <text evidence="9">The sequence shown here is derived from an EMBL/GenBank/DDBJ whole genome shotgun (WGS) entry which is preliminary data.</text>
</comment>
<feature type="transmembrane region" description="Helical" evidence="8">
    <location>
        <begin position="119"/>
        <end position="138"/>
    </location>
</feature>
<feature type="transmembrane region" description="Helical" evidence="8">
    <location>
        <begin position="279"/>
        <end position="298"/>
    </location>
</feature>
<keyword evidence="6 8" id="KW-1133">Transmembrane helix</keyword>
<feature type="transmembrane region" description="Helical" evidence="8">
    <location>
        <begin position="476"/>
        <end position="498"/>
    </location>
</feature>
<sequence length="501" mass="53724">MEVFLAISPIIAVLILLFVLKQSIVRAGFMGCILALLVGIGFYQLQTDQLAFPFIKGTLTTSTVAYFLLFGIFLFHLMNEKGVIRSFAAMVAQSTHDPVRQVLILAVAFSPLVESASGFGLAAIVISPILIALGFGPFKATLISLVSLSAVPWGSLAAGTVIGANLAGITPQALGTGTALLSLPTFIYFAIVIAYLAGGWDGLKRRFVEVIITSATLGVSVWAFTTYVGVELAGVFGALCALSVELIMIQVFRERQDVVTGSETAAAMEERAYGKIKSLSPYLFLIGLLLISRLFPVLENALKNHAVLSFPEYQFSLPLLYSPGFFLLLACGFTIFLFQIRLPMIRTSAKNTFKHWTPVIVSTLFFVIMAEIMSQAGMIEVLSETAADVFGTAFLYMAPLIGGLGGFLAGSNTGSNSMFIKLQVQTAQQLGLSEHLVAYAQNTSSSHLIMANPSRIVLGATIGGIQSEESRLLKKIVLVALGTLTIITLEMAVAQLFMMNP</sequence>
<feature type="transmembrane region" description="Helical" evidence="8">
    <location>
        <begin position="207"/>
        <end position="227"/>
    </location>
</feature>
<dbReference type="Proteomes" id="UP001185012">
    <property type="component" value="Unassembled WGS sequence"/>
</dbReference>
<evidence type="ECO:0000256" key="7">
    <source>
        <dbReference type="ARBA" id="ARBA00023136"/>
    </source>
</evidence>
<protein>
    <recommendedName>
        <fullName evidence="8">L-lactate permease</fullName>
    </recommendedName>
</protein>
<evidence type="ECO:0000313" key="9">
    <source>
        <dbReference type="EMBL" id="MDR6225697.1"/>
    </source>
</evidence>
<keyword evidence="5 8" id="KW-0812">Transmembrane</keyword>
<evidence type="ECO:0000256" key="8">
    <source>
        <dbReference type="RuleBase" id="RU365092"/>
    </source>
</evidence>
<dbReference type="InterPro" id="IPR003804">
    <property type="entry name" value="Lactate_perm"/>
</dbReference>
<comment type="subcellular location">
    <subcellularLocation>
        <location evidence="1 8">Cell membrane</location>
        <topology evidence="1 8">Multi-pass membrane protein</topology>
    </subcellularLocation>
</comment>
<feature type="transmembrane region" description="Helical" evidence="8">
    <location>
        <begin position="6"/>
        <end position="21"/>
    </location>
</feature>
<dbReference type="PANTHER" id="PTHR30003">
    <property type="entry name" value="L-LACTATE PERMEASE"/>
    <property type="match status" value="1"/>
</dbReference>
<evidence type="ECO:0000256" key="4">
    <source>
        <dbReference type="ARBA" id="ARBA00022475"/>
    </source>
</evidence>
<evidence type="ECO:0000256" key="3">
    <source>
        <dbReference type="ARBA" id="ARBA00022448"/>
    </source>
</evidence>
<dbReference type="EMBL" id="JAVDQG010000003">
    <property type="protein sequence ID" value="MDR6225697.1"/>
    <property type="molecule type" value="Genomic_DNA"/>
</dbReference>
<comment type="function">
    <text evidence="8">Uptake of L-lactate across the membrane. Can also transport D-lactate and glycolate.</text>
</comment>
<keyword evidence="3 8" id="KW-0813">Transport</keyword>
<evidence type="ECO:0000256" key="1">
    <source>
        <dbReference type="ARBA" id="ARBA00004651"/>
    </source>
</evidence>